<dbReference type="EMBL" id="LCPZ01000001">
    <property type="protein sequence ID" value="KKW09454.1"/>
    <property type="molecule type" value="Genomic_DNA"/>
</dbReference>
<dbReference type="AlphaFoldDB" id="A0A0G1YSU6"/>
<protein>
    <submittedName>
        <fullName evidence="2">Uncharacterized protein</fullName>
    </submittedName>
</protein>
<accession>A0A0G1YSU6</accession>
<name>A0A0G1YSU6_9BACT</name>
<evidence type="ECO:0000313" key="3">
    <source>
        <dbReference type="Proteomes" id="UP000033965"/>
    </source>
</evidence>
<comment type="caution">
    <text evidence="2">The sequence shown here is derived from an EMBL/GenBank/DDBJ whole genome shotgun (WGS) entry which is preliminary data.</text>
</comment>
<sequence length="114" mass="13035">MNSAPDIKGLKRRRKVRIAKVQKAVLYALAAAGGITAALVAPNALRVLEQFEWIKTRRNLYYTVNESVRRLQKNGFIKKDSRGFLYLTDSGERRVSEFGVDGFHLKKPNRWDGK</sequence>
<proteinExistence type="predicted"/>
<feature type="transmembrane region" description="Helical" evidence="1">
    <location>
        <begin position="21"/>
        <end position="41"/>
    </location>
</feature>
<keyword evidence="1" id="KW-0812">Transmembrane</keyword>
<organism evidence="2 3">
    <name type="scientific">Candidatus Kaiserbacteria bacterium GW2011_GWA2_49_19</name>
    <dbReference type="NCBI Taxonomy" id="1618669"/>
    <lineage>
        <taxon>Bacteria</taxon>
        <taxon>Candidatus Kaiseribacteriota</taxon>
    </lineage>
</organism>
<keyword evidence="1" id="KW-1133">Transmembrane helix</keyword>
<evidence type="ECO:0000256" key="1">
    <source>
        <dbReference type="SAM" id="Phobius"/>
    </source>
</evidence>
<evidence type="ECO:0000313" key="2">
    <source>
        <dbReference type="EMBL" id="KKW09454.1"/>
    </source>
</evidence>
<keyword evidence="1" id="KW-0472">Membrane</keyword>
<reference evidence="2 3" key="1">
    <citation type="journal article" date="2015" name="Nature">
        <title>rRNA introns, odd ribosomes, and small enigmatic genomes across a large radiation of phyla.</title>
        <authorList>
            <person name="Brown C.T."/>
            <person name="Hug L.A."/>
            <person name="Thomas B.C."/>
            <person name="Sharon I."/>
            <person name="Castelle C.J."/>
            <person name="Singh A."/>
            <person name="Wilkins M.J."/>
            <person name="Williams K.H."/>
            <person name="Banfield J.F."/>
        </authorList>
    </citation>
    <scope>NUCLEOTIDE SEQUENCE [LARGE SCALE GENOMIC DNA]</scope>
</reference>
<dbReference type="Proteomes" id="UP000033965">
    <property type="component" value="Unassembled WGS sequence"/>
</dbReference>
<gene>
    <name evidence="2" type="ORF">UY44_C0001G0019</name>
</gene>